<keyword evidence="1" id="KW-0812">Transmembrane</keyword>
<evidence type="ECO:0000313" key="3">
    <source>
        <dbReference type="Proteomes" id="UP000824204"/>
    </source>
</evidence>
<protein>
    <submittedName>
        <fullName evidence="2">Uncharacterized protein</fullName>
    </submittedName>
</protein>
<keyword evidence="1" id="KW-0472">Membrane</keyword>
<dbReference type="EMBL" id="DXFX01000001">
    <property type="protein sequence ID" value="HIX06841.1"/>
    <property type="molecule type" value="Genomic_DNA"/>
</dbReference>
<sequence>MDAKITKSRLGLLLSYDWIKIIGICVAAVLVWTLLFTTLATRATSGQIFEIYAYAGVRANFNQLGTLDGLHRKGALSRDVLEFTSTSLTSDYGDTVLQAQTSAGQGDVIFVPDTADETDEEGNVTGYTGLKDYLSSYFSNSYWLGEEDLVLSESYTMKSYFTSCAEYLGRFFKTDGQADLNGTLDKSAAETNFRSRIKGDKRYKNETQIAAGLEEEYVRLENLRTSFNTVYEWTHNDSADDPIELRTVTMTYTDASDKEQTAEWTFAFDLGNIRNLSEFVADTSVSPATSENMCMAVMRSGSSSEEDLRYEPFTFLTYLAEKFG</sequence>
<feature type="transmembrane region" description="Helical" evidence="1">
    <location>
        <begin position="21"/>
        <end position="40"/>
    </location>
</feature>
<organism evidence="2 3">
    <name type="scientific">Candidatus Borkfalkia faecipullorum</name>
    <dbReference type="NCBI Taxonomy" id="2838510"/>
    <lineage>
        <taxon>Bacteria</taxon>
        <taxon>Bacillati</taxon>
        <taxon>Bacillota</taxon>
        <taxon>Clostridia</taxon>
        <taxon>Christensenellales</taxon>
        <taxon>Christensenellaceae</taxon>
        <taxon>Candidatus Borkfalkia</taxon>
    </lineage>
</organism>
<dbReference type="Proteomes" id="UP000824204">
    <property type="component" value="Unassembled WGS sequence"/>
</dbReference>
<accession>A0A9D1V6F0</accession>
<name>A0A9D1V6F0_9FIRM</name>
<keyword evidence="1" id="KW-1133">Transmembrane helix</keyword>
<dbReference type="AlphaFoldDB" id="A0A9D1V6F0"/>
<evidence type="ECO:0000256" key="1">
    <source>
        <dbReference type="SAM" id="Phobius"/>
    </source>
</evidence>
<reference evidence="2" key="2">
    <citation type="submission" date="2021-04" db="EMBL/GenBank/DDBJ databases">
        <authorList>
            <person name="Gilroy R."/>
        </authorList>
    </citation>
    <scope>NUCLEOTIDE SEQUENCE</scope>
    <source>
        <strain evidence="2">811</strain>
    </source>
</reference>
<comment type="caution">
    <text evidence="2">The sequence shown here is derived from an EMBL/GenBank/DDBJ whole genome shotgun (WGS) entry which is preliminary data.</text>
</comment>
<reference evidence="2" key="1">
    <citation type="journal article" date="2021" name="PeerJ">
        <title>Extensive microbial diversity within the chicken gut microbiome revealed by metagenomics and culture.</title>
        <authorList>
            <person name="Gilroy R."/>
            <person name="Ravi A."/>
            <person name="Getino M."/>
            <person name="Pursley I."/>
            <person name="Horton D.L."/>
            <person name="Alikhan N.F."/>
            <person name="Baker D."/>
            <person name="Gharbi K."/>
            <person name="Hall N."/>
            <person name="Watson M."/>
            <person name="Adriaenssens E.M."/>
            <person name="Foster-Nyarko E."/>
            <person name="Jarju S."/>
            <person name="Secka A."/>
            <person name="Antonio M."/>
            <person name="Oren A."/>
            <person name="Chaudhuri R.R."/>
            <person name="La Ragione R."/>
            <person name="Hildebrand F."/>
            <person name="Pallen M.J."/>
        </authorList>
    </citation>
    <scope>NUCLEOTIDE SEQUENCE</scope>
    <source>
        <strain evidence="2">811</strain>
    </source>
</reference>
<gene>
    <name evidence="2" type="ORF">H9741_00030</name>
</gene>
<proteinExistence type="predicted"/>
<evidence type="ECO:0000313" key="2">
    <source>
        <dbReference type="EMBL" id="HIX06841.1"/>
    </source>
</evidence>